<gene>
    <name evidence="2" type="ORF">BJY22_006485</name>
</gene>
<dbReference type="Proteomes" id="UP000555407">
    <property type="component" value="Unassembled WGS sequence"/>
</dbReference>
<dbReference type="PROSITE" id="PS51186">
    <property type="entry name" value="GNAT"/>
    <property type="match status" value="1"/>
</dbReference>
<sequence>MTVTQYEAAPYESGHLQGILAICEAEDWPSLPADPARAHAVFTAPGVTTVVALDGEQVVGFAYLLSDGHLQAYLSQMAVHRAHRRKGIGRAMIEYATPLTGAQRVDLLTDTAQDFYTSFEHRMFSGFRIYPS</sequence>
<protein>
    <submittedName>
        <fullName evidence="2">GNAT superfamily N-acetyltransferase</fullName>
    </submittedName>
</protein>
<dbReference type="GO" id="GO:0016747">
    <property type="term" value="F:acyltransferase activity, transferring groups other than amino-acyl groups"/>
    <property type="evidence" value="ECO:0007669"/>
    <property type="project" value="InterPro"/>
</dbReference>
<dbReference type="Pfam" id="PF13508">
    <property type="entry name" value="Acetyltransf_7"/>
    <property type="match status" value="1"/>
</dbReference>
<feature type="domain" description="N-acetyltransferase" evidence="1">
    <location>
        <begin position="6"/>
        <end position="132"/>
    </location>
</feature>
<dbReference type="InterPro" id="IPR000182">
    <property type="entry name" value="GNAT_dom"/>
</dbReference>
<evidence type="ECO:0000313" key="2">
    <source>
        <dbReference type="EMBL" id="NIK60768.1"/>
    </source>
</evidence>
<keyword evidence="2" id="KW-0808">Transferase</keyword>
<keyword evidence="3" id="KW-1185">Reference proteome</keyword>
<dbReference type="AlphaFoldDB" id="A0A7X6A4A3"/>
<evidence type="ECO:0000259" key="1">
    <source>
        <dbReference type="PROSITE" id="PS51186"/>
    </source>
</evidence>
<dbReference type="EMBL" id="JAASRO010000001">
    <property type="protein sequence ID" value="NIK60768.1"/>
    <property type="molecule type" value="Genomic_DNA"/>
</dbReference>
<reference evidence="2 3" key="1">
    <citation type="submission" date="2020-03" db="EMBL/GenBank/DDBJ databases">
        <title>Sequencing the genomes of 1000 actinobacteria strains.</title>
        <authorList>
            <person name="Klenk H.-P."/>
        </authorList>
    </citation>
    <scope>NUCLEOTIDE SEQUENCE [LARGE SCALE GENOMIC DNA]</scope>
    <source>
        <strain evidence="2 3">DSM 45490</strain>
    </source>
</reference>
<dbReference type="RefSeq" id="WP_167214468.1">
    <property type="nucleotide sequence ID" value="NZ_JAASRO010000001.1"/>
</dbReference>
<dbReference type="InterPro" id="IPR016181">
    <property type="entry name" value="Acyl_CoA_acyltransferase"/>
</dbReference>
<name>A0A7X6A4A3_9ACTN</name>
<dbReference type="CDD" id="cd04301">
    <property type="entry name" value="NAT_SF"/>
    <property type="match status" value="1"/>
</dbReference>
<dbReference type="Gene3D" id="3.40.630.30">
    <property type="match status" value="1"/>
</dbReference>
<proteinExistence type="predicted"/>
<comment type="caution">
    <text evidence="2">The sequence shown here is derived from an EMBL/GenBank/DDBJ whole genome shotgun (WGS) entry which is preliminary data.</text>
</comment>
<accession>A0A7X6A4A3</accession>
<organism evidence="2 3">
    <name type="scientific">Kribbella shirazensis</name>
    <dbReference type="NCBI Taxonomy" id="1105143"/>
    <lineage>
        <taxon>Bacteria</taxon>
        <taxon>Bacillati</taxon>
        <taxon>Actinomycetota</taxon>
        <taxon>Actinomycetes</taxon>
        <taxon>Propionibacteriales</taxon>
        <taxon>Kribbellaceae</taxon>
        <taxon>Kribbella</taxon>
    </lineage>
</organism>
<dbReference type="SUPFAM" id="SSF55729">
    <property type="entry name" value="Acyl-CoA N-acyltransferases (Nat)"/>
    <property type="match status" value="1"/>
</dbReference>
<evidence type="ECO:0000313" key="3">
    <source>
        <dbReference type="Proteomes" id="UP000555407"/>
    </source>
</evidence>